<feature type="region of interest" description="Disordered" evidence="1">
    <location>
        <begin position="105"/>
        <end position="128"/>
    </location>
</feature>
<evidence type="ECO:0000313" key="3">
    <source>
        <dbReference type="Proteomes" id="UP000326924"/>
    </source>
</evidence>
<name>A0A5J5EZJ7_9PEZI</name>
<evidence type="ECO:0000313" key="2">
    <source>
        <dbReference type="EMBL" id="KAA8908518.1"/>
    </source>
</evidence>
<dbReference type="Proteomes" id="UP000326924">
    <property type="component" value="Unassembled WGS sequence"/>
</dbReference>
<protein>
    <recommendedName>
        <fullName evidence="4">HAT C-terminal dimerisation domain-containing protein</fullName>
    </recommendedName>
</protein>
<comment type="caution">
    <text evidence="2">The sequence shown here is derived from an EMBL/GenBank/DDBJ whole genome shotgun (WGS) entry which is preliminary data.</text>
</comment>
<dbReference type="AlphaFoldDB" id="A0A5J5EZJ7"/>
<organism evidence="2 3">
    <name type="scientific">Sphaerosporella brunnea</name>
    <dbReference type="NCBI Taxonomy" id="1250544"/>
    <lineage>
        <taxon>Eukaryota</taxon>
        <taxon>Fungi</taxon>
        <taxon>Dikarya</taxon>
        <taxon>Ascomycota</taxon>
        <taxon>Pezizomycotina</taxon>
        <taxon>Pezizomycetes</taxon>
        <taxon>Pezizales</taxon>
        <taxon>Pyronemataceae</taxon>
        <taxon>Sphaerosporella</taxon>
    </lineage>
</organism>
<dbReference type="OrthoDB" id="5152423at2759"/>
<evidence type="ECO:0000256" key="1">
    <source>
        <dbReference type="SAM" id="MobiDB-lite"/>
    </source>
</evidence>
<gene>
    <name evidence="2" type="ORF">FN846DRAFT_906126</name>
</gene>
<keyword evidence="3" id="KW-1185">Reference proteome</keyword>
<proteinExistence type="predicted"/>
<sequence>MGQGSNGTFGRDLPRMGVELNAIPVMSAEAERAFRWGRYTFTDQRGSSGDDVIEPIECLKSWARGDLNSIIAVLLLKGWLNPKSLDDWELRGINNHSTNIRDAADGQRQVEDAFSSEDEDAGKGSARRPVRAWVGRPVTARVHASHTTQAGANAGMFAIVTMVMARTIRTRATARAWTQSRKLS</sequence>
<dbReference type="EMBL" id="VXIS01000067">
    <property type="protein sequence ID" value="KAA8908518.1"/>
    <property type="molecule type" value="Genomic_DNA"/>
</dbReference>
<accession>A0A5J5EZJ7</accession>
<evidence type="ECO:0008006" key="4">
    <source>
        <dbReference type="Google" id="ProtNLM"/>
    </source>
</evidence>
<dbReference type="InParanoid" id="A0A5J5EZJ7"/>
<reference evidence="2 3" key="1">
    <citation type="submission" date="2019-09" db="EMBL/GenBank/DDBJ databases">
        <title>Draft genome of the ectomycorrhizal ascomycete Sphaerosporella brunnea.</title>
        <authorList>
            <consortium name="DOE Joint Genome Institute"/>
            <person name="Benucci G.M."/>
            <person name="Marozzi G."/>
            <person name="Antonielli L."/>
            <person name="Sanchez S."/>
            <person name="Marco P."/>
            <person name="Wang X."/>
            <person name="Falini L.B."/>
            <person name="Barry K."/>
            <person name="Haridas S."/>
            <person name="Lipzen A."/>
            <person name="Labutti K."/>
            <person name="Grigoriev I.V."/>
            <person name="Murat C."/>
            <person name="Martin F."/>
            <person name="Albertini E."/>
            <person name="Donnini D."/>
            <person name="Bonito G."/>
        </authorList>
    </citation>
    <scope>NUCLEOTIDE SEQUENCE [LARGE SCALE GENOMIC DNA]</scope>
    <source>
        <strain evidence="2 3">Sb_GMNB300</strain>
    </source>
</reference>